<dbReference type="EMBL" id="CAJJDO010000186">
    <property type="protein sequence ID" value="CAD8213797.1"/>
    <property type="molecule type" value="Genomic_DNA"/>
</dbReference>
<organism evidence="1 2">
    <name type="scientific">Paramecium pentaurelia</name>
    <dbReference type="NCBI Taxonomy" id="43138"/>
    <lineage>
        <taxon>Eukaryota</taxon>
        <taxon>Sar</taxon>
        <taxon>Alveolata</taxon>
        <taxon>Ciliophora</taxon>
        <taxon>Intramacronucleata</taxon>
        <taxon>Oligohymenophorea</taxon>
        <taxon>Peniculida</taxon>
        <taxon>Parameciidae</taxon>
        <taxon>Paramecium</taxon>
    </lineage>
</organism>
<proteinExistence type="predicted"/>
<dbReference type="AlphaFoldDB" id="A0A8S1YMW0"/>
<dbReference type="Proteomes" id="UP000689195">
    <property type="component" value="Unassembled WGS sequence"/>
</dbReference>
<comment type="caution">
    <text evidence="1">The sequence shown here is derived from an EMBL/GenBank/DDBJ whole genome shotgun (WGS) entry which is preliminary data.</text>
</comment>
<evidence type="ECO:0000313" key="2">
    <source>
        <dbReference type="Proteomes" id="UP000689195"/>
    </source>
</evidence>
<gene>
    <name evidence="1" type="ORF">PPENT_87.1.T1860015</name>
</gene>
<accession>A0A8S1YMW0</accession>
<keyword evidence="2" id="KW-1185">Reference proteome</keyword>
<name>A0A8S1YMW0_9CILI</name>
<evidence type="ECO:0000313" key="1">
    <source>
        <dbReference type="EMBL" id="CAD8213797.1"/>
    </source>
</evidence>
<reference evidence="1" key="1">
    <citation type="submission" date="2021-01" db="EMBL/GenBank/DDBJ databases">
        <authorList>
            <consortium name="Genoscope - CEA"/>
            <person name="William W."/>
        </authorList>
    </citation>
    <scope>NUCLEOTIDE SEQUENCE</scope>
</reference>
<protein>
    <submittedName>
        <fullName evidence="1">Uncharacterized protein</fullName>
    </submittedName>
</protein>
<sequence length="75" mass="8640">MGRESMIILEVEEQCKEIGAINLTMSAKFGIGIEYSNQSISIRNQKMLITFNMLKTLRNKTKKIKDVVEIQSKIY</sequence>